<accession>A0A8J2YNR7</accession>
<dbReference type="AlphaFoldDB" id="A0A8J2YNR7"/>
<evidence type="ECO:0000313" key="2">
    <source>
        <dbReference type="Proteomes" id="UP000602745"/>
    </source>
</evidence>
<keyword evidence="2" id="KW-1185">Reference proteome</keyword>
<organism evidence="1 2">
    <name type="scientific">Agaricicola taiwanensis</name>
    <dbReference type="NCBI Taxonomy" id="591372"/>
    <lineage>
        <taxon>Bacteria</taxon>
        <taxon>Pseudomonadati</taxon>
        <taxon>Pseudomonadota</taxon>
        <taxon>Alphaproteobacteria</taxon>
        <taxon>Rhodobacterales</taxon>
        <taxon>Paracoccaceae</taxon>
        <taxon>Agaricicola</taxon>
    </lineage>
</organism>
<sequence length="328" mass="36170">MSPRKYIQRSENGKQIAAVVELLKQQNPILDDAMAVEANMGAVHRHTIRTGLPEVTWGRLYQGIKQSKSTTQQVDDTTGFVEALSTVDQRILDLAPNRGALRLSEATAFLEAMNQEMATGLFYHDTATTPEKFKGLSARFNVIGGGGAGNQVIDAGGTGGDNTSIWFVTWGDNYSHLIYPKGSKAGLQRQDMGRQRVIDADGNPYYVEEEKFTWHLGLAVKDWRYVSRIANIDVSAVEAGTVDLYALLRQAYYRLQSRRVAGGRQAIYLNRHMMEALDALATNGGAGDNFVRLTPREIEGKEVLTYRGIPLRETDALLNTEAAVPAAF</sequence>
<reference evidence="1" key="2">
    <citation type="submission" date="2020-09" db="EMBL/GenBank/DDBJ databases">
        <authorList>
            <person name="Sun Q."/>
            <person name="Sedlacek I."/>
        </authorList>
    </citation>
    <scope>NUCLEOTIDE SEQUENCE</scope>
    <source>
        <strain evidence="1">CCM 7684</strain>
    </source>
</reference>
<reference evidence="1" key="1">
    <citation type="journal article" date="2014" name="Int. J. Syst. Evol. Microbiol.">
        <title>Complete genome sequence of Corynebacterium casei LMG S-19264T (=DSM 44701T), isolated from a smear-ripened cheese.</title>
        <authorList>
            <consortium name="US DOE Joint Genome Institute (JGI-PGF)"/>
            <person name="Walter F."/>
            <person name="Albersmeier A."/>
            <person name="Kalinowski J."/>
            <person name="Ruckert C."/>
        </authorList>
    </citation>
    <scope>NUCLEOTIDE SEQUENCE</scope>
    <source>
        <strain evidence="1">CCM 7684</strain>
    </source>
</reference>
<evidence type="ECO:0000313" key="1">
    <source>
        <dbReference type="EMBL" id="GGE55682.1"/>
    </source>
</evidence>
<dbReference type="Proteomes" id="UP000602745">
    <property type="component" value="Unassembled WGS sequence"/>
</dbReference>
<name>A0A8J2YNR7_9RHOB</name>
<dbReference type="RefSeq" id="WP_188411300.1">
    <property type="nucleotide sequence ID" value="NZ_BMCP01000013.1"/>
</dbReference>
<proteinExistence type="predicted"/>
<dbReference type="Pfam" id="PF20911">
    <property type="entry name" value="GP7"/>
    <property type="match status" value="1"/>
</dbReference>
<comment type="caution">
    <text evidence="1">The sequence shown here is derived from an EMBL/GenBank/DDBJ whole genome shotgun (WGS) entry which is preliminary data.</text>
</comment>
<dbReference type="InterPro" id="IPR048813">
    <property type="entry name" value="GP7-like"/>
</dbReference>
<gene>
    <name evidence="1" type="ORF">GCM10007276_35940</name>
</gene>
<evidence type="ECO:0008006" key="3">
    <source>
        <dbReference type="Google" id="ProtNLM"/>
    </source>
</evidence>
<dbReference type="EMBL" id="BMCP01000013">
    <property type="protein sequence ID" value="GGE55682.1"/>
    <property type="molecule type" value="Genomic_DNA"/>
</dbReference>
<protein>
    <recommendedName>
        <fullName evidence="3">Phage capsid protein</fullName>
    </recommendedName>
</protein>
<dbReference type="NCBIfam" id="NF045672">
    <property type="entry name" value="MCP_gp7_epsi_15"/>
    <property type="match status" value="1"/>
</dbReference>